<dbReference type="PANTHER" id="PTHR23346:SF7">
    <property type="entry name" value="STALLED RIBOSOME SENSOR GCN1"/>
    <property type="match status" value="1"/>
</dbReference>
<dbReference type="GO" id="GO:0006417">
    <property type="term" value="P:regulation of translation"/>
    <property type="evidence" value="ECO:0007669"/>
    <property type="project" value="TreeGrafter"/>
</dbReference>
<dbReference type="GO" id="GO:0005829">
    <property type="term" value="C:cytosol"/>
    <property type="evidence" value="ECO:0007669"/>
    <property type="project" value="TreeGrafter"/>
</dbReference>
<evidence type="ECO:0000259" key="2">
    <source>
        <dbReference type="Pfam" id="PF23271"/>
    </source>
</evidence>
<feature type="domain" description="Stalled ribosome sensor GCN1-like HEAT repeats region" evidence="2">
    <location>
        <begin position="1"/>
        <end position="165"/>
    </location>
</feature>
<dbReference type="Gene3D" id="1.25.10.10">
    <property type="entry name" value="Leucine-rich Repeat Variant"/>
    <property type="match status" value="2"/>
</dbReference>
<name>A0A8T8SEC5_9BASI</name>
<dbReference type="InterPro" id="IPR016024">
    <property type="entry name" value="ARM-type_fold"/>
</dbReference>
<proteinExistence type="predicted"/>
<dbReference type="AlphaFoldDB" id="A0A8T8SEC5"/>
<comment type="caution">
    <text evidence="3">The sequence shown here is derived from an EMBL/GenBank/DDBJ whole genome shotgun (WGS) entry which is preliminary data.</text>
</comment>
<accession>A0A8T8SEC5</accession>
<dbReference type="Pfam" id="PF23271">
    <property type="entry name" value="HEAT_GCN1"/>
    <property type="match status" value="1"/>
</dbReference>
<feature type="non-terminal residue" evidence="3">
    <location>
        <position position="1"/>
    </location>
</feature>
<dbReference type="PANTHER" id="PTHR23346">
    <property type="entry name" value="TRANSLATIONAL ACTIVATOR GCN1-RELATED"/>
    <property type="match status" value="1"/>
</dbReference>
<dbReference type="EMBL" id="LWDD02003014">
    <property type="protein sequence ID" value="KAE8238270.1"/>
    <property type="molecule type" value="Genomic_DNA"/>
</dbReference>
<protein>
    <recommendedName>
        <fullName evidence="2">Stalled ribosome sensor GCN1-like HEAT repeats region domain-containing protein</fullName>
    </recommendedName>
</protein>
<dbReference type="InterPro" id="IPR057546">
    <property type="entry name" value="HEAT_GCN1"/>
</dbReference>
<reference evidence="3" key="1">
    <citation type="submission" date="2016-04" db="EMBL/GenBank/DDBJ databases">
        <authorList>
            <person name="Nguyen H.D."/>
            <person name="Kesanakurti P."/>
            <person name="Cullis J."/>
            <person name="Levesque C.A."/>
            <person name="Hambleton S."/>
        </authorList>
    </citation>
    <scope>NUCLEOTIDE SEQUENCE</scope>
    <source>
        <strain evidence="3">DAOMC 238032</strain>
    </source>
</reference>
<organism evidence="3 4">
    <name type="scientific">Tilletia caries</name>
    <name type="common">wheat bunt fungus</name>
    <dbReference type="NCBI Taxonomy" id="13290"/>
    <lineage>
        <taxon>Eukaryota</taxon>
        <taxon>Fungi</taxon>
        <taxon>Dikarya</taxon>
        <taxon>Basidiomycota</taxon>
        <taxon>Ustilaginomycotina</taxon>
        <taxon>Exobasidiomycetes</taxon>
        <taxon>Tilletiales</taxon>
        <taxon>Tilletiaceae</taxon>
        <taxon>Tilletia</taxon>
    </lineage>
</organism>
<keyword evidence="1" id="KW-0677">Repeat</keyword>
<dbReference type="Proteomes" id="UP000077671">
    <property type="component" value="Unassembled WGS sequence"/>
</dbReference>
<gene>
    <name evidence="3" type="ORF">A4X03_0g8879</name>
</gene>
<dbReference type="GO" id="GO:0019887">
    <property type="term" value="F:protein kinase regulator activity"/>
    <property type="evidence" value="ECO:0007669"/>
    <property type="project" value="TreeGrafter"/>
</dbReference>
<evidence type="ECO:0000313" key="3">
    <source>
        <dbReference type="EMBL" id="KAE8238270.1"/>
    </source>
</evidence>
<evidence type="ECO:0000256" key="1">
    <source>
        <dbReference type="ARBA" id="ARBA00022737"/>
    </source>
</evidence>
<dbReference type="InterPro" id="IPR011989">
    <property type="entry name" value="ARM-like"/>
</dbReference>
<sequence>AALVQVAGPALPKKLSAIITALAKSLEDDKQTDVRPDVEAAVQTILSSISDTDSLHQLMVLLLGWVGNVDQPKRCVTGCRVFATFCAHKKSSVSISDYMVDWIRKLIFLFEASSEDVIAAAWSALDASLKTVTKDEMEQLVVPLRRAVENVGTPGQGLPGFCLPKGAAPLVPVFLAGLMNGTAEQREQGALGLSDIVERTSADAIKPFVTTIVGPLIRACGDRHTPPVKAAILTALTTTLQHVAQHCRPFYPQLQRSFQKAVADPISATVRARAGIALGVLMEYQPRADPVITELLSGARASLQGDHAADGGAAGGSGATIEAVDLADASAHALAHVLSHAPAKNVGAPSREGLLRLLDDTFEQAADVRESFRKAIAEVCGSIAHMDASVLHDFVLDRVLGSTDDVQAQLASYCVLAMLNRAPVEFHRDISPEVSTKLGMKLNEWGALAHGVARQVREAKSQLKSTEPWSGDEKLLASLSI</sequence>
<dbReference type="GO" id="GO:0034198">
    <property type="term" value="P:cellular response to amino acid starvation"/>
    <property type="evidence" value="ECO:0007669"/>
    <property type="project" value="TreeGrafter"/>
</dbReference>
<evidence type="ECO:0000313" key="4">
    <source>
        <dbReference type="Proteomes" id="UP000077671"/>
    </source>
</evidence>
<dbReference type="SUPFAM" id="SSF48371">
    <property type="entry name" value="ARM repeat"/>
    <property type="match status" value="1"/>
</dbReference>
<reference evidence="3" key="2">
    <citation type="journal article" date="2019" name="IMA Fungus">
        <title>Genome sequencing and comparison of five Tilletia species to identify candidate genes for the detection of regulated species infecting wheat.</title>
        <authorList>
            <person name="Nguyen H.D.T."/>
            <person name="Sultana T."/>
            <person name="Kesanakurti P."/>
            <person name="Hambleton S."/>
        </authorList>
    </citation>
    <scope>NUCLEOTIDE SEQUENCE</scope>
    <source>
        <strain evidence="3">DAOMC 238032</strain>
    </source>
</reference>